<evidence type="ECO:0000256" key="1">
    <source>
        <dbReference type="SAM" id="MobiDB-lite"/>
    </source>
</evidence>
<comment type="caution">
    <text evidence="2">The sequence shown here is derived from an EMBL/GenBank/DDBJ whole genome shotgun (WGS) entry which is preliminary data.</text>
</comment>
<gene>
    <name evidence="2" type="ORF">FCM35_KLT00655</name>
</gene>
<dbReference type="AlphaFoldDB" id="A0A833RK22"/>
<feature type="region of interest" description="Disordered" evidence="1">
    <location>
        <begin position="51"/>
        <end position="85"/>
    </location>
</feature>
<organism evidence="2 3">
    <name type="scientific">Carex littledalei</name>
    <dbReference type="NCBI Taxonomy" id="544730"/>
    <lineage>
        <taxon>Eukaryota</taxon>
        <taxon>Viridiplantae</taxon>
        <taxon>Streptophyta</taxon>
        <taxon>Embryophyta</taxon>
        <taxon>Tracheophyta</taxon>
        <taxon>Spermatophyta</taxon>
        <taxon>Magnoliopsida</taxon>
        <taxon>Liliopsida</taxon>
        <taxon>Poales</taxon>
        <taxon>Cyperaceae</taxon>
        <taxon>Cyperoideae</taxon>
        <taxon>Cariceae</taxon>
        <taxon>Carex</taxon>
        <taxon>Carex subgen. Euthyceras</taxon>
    </lineage>
</organism>
<evidence type="ECO:0000313" key="2">
    <source>
        <dbReference type="EMBL" id="KAF3342017.1"/>
    </source>
</evidence>
<dbReference type="Proteomes" id="UP000623129">
    <property type="component" value="Unassembled WGS sequence"/>
</dbReference>
<reference evidence="2" key="1">
    <citation type="submission" date="2020-01" db="EMBL/GenBank/DDBJ databases">
        <title>Genome sequence of Kobresia littledalei, the first chromosome-level genome in the family Cyperaceae.</title>
        <authorList>
            <person name="Qu G."/>
        </authorList>
    </citation>
    <scope>NUCLEOTIDE SEQUENCE</scope>
    <source>
        <strain evidence="2">C.B.Clarke</strain>
        <tissue evidence="2">Leaf</tissue>
    </source>
</reference>
<proteinExistence type="predicted"/>
<accession>A0A833RK22</accession>
<feature type="region of interest" description="Disordered" evidence="1">
    <location>
        <begin position="1"/>
        <end position="20"/>
    </location>
</feature>
<sequence length="117" mass="12761">MHRGVDSVEGSAEPSPPLSQATLVALPGYPRLSRVFDLRFRFINPRCAQPPSIRLEGTAEPARPLSQGTLAPRATQRRGDGRSLSAPLASTLAARISHQPRRPFRLINLAARVSLRC</sequence>
<protein>
    <submittedName>
        <fullName evidence="2">Uncharacterized protein</fullName>
    </submittedName>
</protein>
<keyword evidence="3" id="KW-1185">Reference proteome</keyword>
<evidence type="ECO:0000313" key="3">
    <source>
        <dbReference type="Proteomes" id="UP000623129"/>
    </source>
</evidence>
<name>A0A833RK22_9POAL</name>
<dbReference type="EMBL" id="SWLB01000001">
    <property type="protein sequence ID" value="KAF3342017.1"/>
    <property type="molecule type" value="Genomic_DNA"/>
</dbReference>